<comment type="caution">
    <text evidence="1">The sequence shown here is derived from an EMBL/GenBank/DDBJ whole genome shotgun (WGS) entry which is preliminary data.</text>
</comment>
<proteinExistence type="predicted"/>
<evidence type="ECO:0000313" key="1">
    <source>
        <dbReference type="EMBL" id="NKI31782.1"/>
    </source>
</evidence>
<dbReference type="Pfam" id="PF14014">
    <property type="entry name" value="DUF4230"/>
    <property type="match status" value="1"/>
</dbReference>
<dbReference type="EMBL" id="JAAWWL010000001">
    <property type="protein sequence ID" value="NKI31782.1"/>
    <property type="molecule type" value="Genomic_DNA"/>
</dbReference>
<accession>A0ABX1GSP6</accession>
<sequence length="208" mass="23706">MKKILFGALIALASVLIYKSCTDDAENKKILKENSMLLQEQLKNVSKLIVTEGNFAEVYNYDDSKELFGPYIRLEKKALVVVNAEVAIAFDMSKLEYDINEDSKTLALKSIPEPEIKISPDFEYYDVTSGYLNPFEAKDYNAIKENVNESLLKKVKQSTLISNAENRLVYELSRLLVLTNSMGWSLAYNEQPIKEVQDLEVFNQVLID</sequence>
<evidence type="ECO:0000313" key="2">
    <source>
        <dbReference type="Proteomes" id="UP000718451"/>
    </source>
</evidence>
<gene>
    <name evidence="1" type="ORF">HCU67_07470</name>
</gene>
<dbReference type="InterPro" id="IPR025324">
    <property type="entry name" value="DUF4230"/>
</dbReference>
<name>A0ABX1GSP6_9FLAO</name>
<protein>
    <submittedName>
        <fullName evidence="1">DUF4230 domain-containing protein</fullName>
    </submittedName>
</protein>
<dbReference type="RefSeq" id="WP_168551931.1">
    <property type="nucleotide sequence ID" value="NZ_JAAWWL010000001.1"/>
</dbReference>
<organism evidence="1 2">
    <name type="scientific">Croceivirga thetidis</name>
    <dbReference type="NCBI Taxonomy" id="2721623"/>
    <lineage>
        <taxon>Bacteria</taxon>
        <taxon>Pseudomonadati</taxon>
        <taxon>Bacteroidota</taxon>
        <taxon>Flavobacteriia</taxon>
        <taxon>Flavobacteriales</taxon>
        <taxon>Flavobacteriaceae</taxon>
        <taxon>Croceivirga</taxon>
    </lineage>
</organism>
<reference evidence="1 2" key="1">
    <citation type="submission" date="2020-04" db="EMBL/GenBank/DDBJ databases">
        <authorList>
            <person name="Yoon J."/>
        </authorList>
    </citation>
    <scope>NUCLEOTIDE SEQUENCE [LARGE SCALE GENOMIC DNA]</scope>
    <source>
        <strain evidence="1 2">DJ-13</strain>
    </source>
</reference>
<dbReference type="Proteomes" id="UP000718451">
    <property type="component" value="Unassembled WGS sequence"/>
</dbReference>
<keyword evidence="2" id="KW-1185">Reference proteome</keyword>